<reference evidence="4" key="1">
    <citation type="submission" date="2015-10" db="EMBL/GenBank/DDBJ databases">
        <authorList>
            <person name="Martinez-Garcia P.J."/>
            <person name="Crepeau M.W."/>
            <person name="Puiu D."/>
            <person name="Gonzalez-Ibeas D."/>
            <person name="Whalen J."/>
            <person name="Stevens K."/>
            <person name="Paul R."/>
            <person name="Butterfield T."/>
            <person name="Britton M."/>
            <person name="Reagan R."/>
            <person name="Chakraborty S."/>
            <person name="Walawage S.L."/>
            <person name="Vasquez-Gross H.A."/>
            <person name="Cardeno C."/>
            <person name="Famula R."/>
            <person name="Pratt K."/>
            <person name="Kuruganti S."/>
            <person name="Aradhya M.K."/>
            <person name="Leslie C.A."/>
            <person name="Dandekar A.M."/>
            <person name="Salzberg S.L."/>
            <person name="Wegrzyn J.L."/>
            <person name="Langley C.H."/>
            <person name="Neale D.B."/>
        </authorList>
    </citation>
    <scope>NUCLEOTIDE SEQUENCE</scope>
    <source>
        <tissue evidence="4">Leaves</tissue>
    </source>
</reference>
<reference evidence="4" key="2">
    <citation type="submission" date="2020-03" db="EMBL/GenBank/DDBJ databases">
        <title>Walnut 2.0.</title>
        <authorList>
            <person name="Marrano A."/>
            <person name="Britton M."/>
            <person name="Zimin A.V."/>
            <person name="Zaini P.A."/>
            <person name="Workman R."/>
            <person name="Puiu D."/>
            <person name="Bianco L."/>
            <person name="Allen B.J."/>
            <person name="Troggio M."/>
            <person name="Leslie C.A."/>
            <person name="Timp W."/>
            <person name="Dendekar A."/>
            <person name="Salzberg S.L."/>
            <person name="Neale D.B."/>
        </authorList>
    </citation>
    <scope>NUCLEOTIDE SEQUENCE</scope>
    <source>
        <tissue evidence="4">Leaves</tissue>
    </source>
</reference>
<dbReference type="Pfam" id="PF20160">
    <property type="entry name" value="C-JID"/>
    <property type="match status" value="1"/>
</dbReference>
<sequence>MERLSILSRSKVIILSVCNCCKLVEIQGLSLESFSIIEMFGCYSLSSDFKTSLLQCPSTKCAAQLRLLSLPGSEVPNWFSHQRTGSSITFHVPSPSEGEIRVLPICAVYASKKESHLRWTKNHVIIYNKTRGYGHVLLPEEFDFPVNNSDNLFLVQTHLIGNNLEMVPAPERKLEMVSGEEIEISFELWSSIEVKKCGVHLLVDKPNAHKLPISDLQEKIELVKLMNSELV</sequence>
<evidence type="ECO:0000313" key="4">
    <source>
        <dbReference type="EMBL" id="KAF5446667.1"/>
    </source>
</evidence>
<proteinExistence type="predicted"/>
<comment type="caution">
    <text evidence="4">The sequence shown here is derived from an EMBL/GenBank/DDBJ whole genome shotgun (WGS) entry which is preliminary data.</text>
</comment>
<dbReference type="AlphaFoldDB" id="A0A833TTQ0"/>
<keyword evidence="2" id="KW-0677">Repeat</keyword>
<feature type="domain" description="C-JID" evidence="3">
    <location>
        <begin position="70"/>
        <end position="203"/>
    </location>
</feature>
<organism evidence="4 5">
    <name type="scientific">Juglans regia</name>
    <name type="common">English walnut</name>
    <dbReference type="NCBI Taxonomy" id="51240"/>
    <lineage>
        <taxon>Eukaryota</taxon>
        <taxon>Viridiplantae</taxon>
        <taxon>Streptophyta</taxon>
        <taxon>Embryophyta</taxon>
        <taxon>Tracheophyta</taxon>
        <taxon>Spermatophyta</taxon>
        <taxon>Magnoliopsida</taxon>
        <taxon>eudicotyledons</taxon>
        <taxon>Gunneridae</taxon>
        <taxon>Pentapetalae</taxon>
        <taxon>rosids</taxon>
        <taxon>fabids</taxon>
        <taxon>Fagales</taxon>
        <taxon>Juglandaceae</taxon>
        <taxon>Juglans</taxon>
    </lineage>
</organism>
<name>A0A833TTQ0_JUGRE</name>
<evidence type="ECO:0000259" key="3">
    <source>
        <dbReference type="Pfam" id="PF20160"/>
    </source>
</evidence>
<protein>
    <recommendedName>
        <fullName evidence="3">C-JID domain-containing protein</fullName>
    </recommendedName>
</protein>
<dbReference type="InterPro" id="IPR045344">
    <property type="entry name" value="C-JID"/>
</dbReference>
<gene>
    <name evidence="4" type="ORF">F2P56_032276</name>
</gene>
<dbReference type="Proteomes" id="UP000619265">
    <property type="component" value="Unassembled WGS sequence"/>
</dbReference>
<evidence type="ECO:0000313" key="5">
    <source>
        <dbReference type="Proteomes" id="UP000619265"/>
    </source>
</evidence>
<evidence type="ECO:0000256" key="1">
    <source>
        <dbReference type="ARBA" id="ARBA00022614"/>
    </source>
</evidence>
<evidence type="ECO:0000256" key="2">
    <source>
        <dbReference type="ARBA" id="ARBA00022737"/>
    </source>
</evidence>
<dbReference type="Gramene" id="Jr14_08500_p1">
    <property type="protein sequence ID" value="cds.Jr14_08500_p1"/>
    <property type="gene ID" value="Jr14_08500"/>
</dbReference>
<dbReference type="EMBL" id="LIHL02000014">
    <property type="protein sequence ID" value="KAF5446667.1"/>
    <property type="molecule type" value="Genomic_DNA"/>
</dbReference>
<accession>A0A833TTQ0</accession>
<keyword evidence="1" id="KW-0433">Leucine-rich repeat</keyword>